<feature type="domain" description="DhaK" evidence="1">
    <location>
        <begin position="1"/>
        <end position="90"/>
    </location>
</feature>
<accession>A0ABW0Q2U5</accession>
<dbReference type="InterPro" id="IPR050861">
    <property type="entry name" value="Dihydroxyacetone_Kinase"/>
</dbReference>
<evidence type="ECO:0000313" key="3">
    <source>
        <dbReference type="Proteomes" id="UP001596150"/>
    </source>
</evidence>
<proteinExistence type="predicted"/>
<sequence length="90" mass="9685">MHGEKGVERTTLKSADELADRIVATIVGDLGLRAGDRVALLVNNLGATPMELATVNRRALVALRERSIIVERAWSGTFLSALEMPGCSPR</sequence>
<comment type="caution">
    <text evidence="2">The sequence shown here is derived from an EMBL/GenBank/DDBJ whole genome shotgun (WGS) entry which is preliminary data.</text>
</comment>
<name>A0ABW0Q2U5_9HYPH</name>
<reference evidence="3" key="1">
    <citation type="journal article" date="2019" name="Int. J. Syst. Evol. Microbiol.">
        <title>The Global Catalogue of Microorganisms (GCM) 10K type strain sequencing project: providing services to taxonomists for standard genome sequencing and annotation.</title>
        <authorList>
            <consortium name="The Broad Institute Genomics Platform"/>
            <consortium name="The Broad Institute Genome Sequencing Center for Infectious Disease"/>
            <person name="Wu L."/>
            <person name="Ma J."/>
        </authorList>
    </citation>
    <scope>NUCLEOTIDE SEQUENCE [LARGE SCALE GENOMIC DNA]</scope>
    <source>
        <strain evidence="3">KACC 12633</strain>
    </source>
</reference>
<dbReference type="PANTHER" id="PTHR28629">
    <property type="entry name" value="TRIOKINASE/FMN CYCLASE"/>
    <property type="match status" value="1"/>
</dbReference>
<gene>
    <name evidence="2" type="ORF">ACFPP9_25855</name>
</gene>
<organism evidence="2 3">
    <name type="scientific">Kaistia terrae</name>
    <dbReference type="NCBI Taxonomy" id="537017"/>
    <lineage>
        <taxon>Bacteria</taxon>
        <taxon>Pseudomonadati</taxon>
        <taxon>Pseudomonadota</taxon>
        <taxon>Alphaproteobacteria</taxon>
        <taxon>Hyphomicrobiales</taxon>
        <taxon>Kaistiaceae</taxon>
        <taxon>Kaistia</taxon>
    </lineage>
</organism>
<dbReference type="InterPro" id="IPR004006">
    <property type="entry name" value="DhaK_dom"/>
</dbReference>
<dbReference type="SUPFAM" id="SSF82549">
    <property type="entry name" value="DAK1/DegV-like"/>
    <property type="match status" value="1"/>
</dbReference>
<dbReference type="Proteomes" id="UP001596150">
    <property type="component" value="Unassembled WGS sequence"/>
</dbReference>
<keyword evidence="3" id="KW-1185">Reference proteome</keyword>
<dbReference type="PROSITE" id="PS51481">
    <property type="entry name" value="DHAK"/>
    <property type="match status" value="1"/>
</dbReference>
<dbReference type="EC" id="2.7.1.121" evidence="2"/>
<dbReference type="GO" id="GO:0047324">
    <property type="term" value="F:phosphoenolpyruvate-glycerone phosphotransferase activity"/>
    <property type="evidence" value="ECO:0007669"/>
    <property type="project" value="UniProtKB-EC"/>
</dbReference>
<dbReference type="PANTHER" id="PTHR28629:SF4">
    <property type="entry name" value="TRIOKINASE_FMN CYCLASE"/>
    <property type="match status" value="1"/>
</dbReference>
<dbReference type="EMBL" id="JBHSML010000033">
    <property type="protein sequence ID" value="MFC5519216.1"/>
    <property type="molecule type" value="Genomic_DNA"/>
</dbReference>
<dbReference type="Gene3D" id="3.30.1180.20">
    <property type="entry name" value="Dihydroxyacetone kinase, domain 2"/>
    <property type="match status" value="1"/>
</dbReference>
<keyword evidence="2" id="KW-0808">Transferase</keyword>
<evidence type="ECO:0000313" key="2">
    <source>
        <dbReference type="EMBL" id="MFC5519216.1"/>
    </source>
</evidence>
<dbReference type="Pfam" id="PF02733">
    <property type="entry name" value="Dak1"/>
    <property type="match status" value="1"/>
</dbReference>
<evidence type="ECO:0000259" key="1">
    <source>
        <dbReference type="PROSITE" id="PS51481"/>
    </source>
</evidence>
<dbReference type="RefSeq" id="WP_380225740.1">
    <property type="nucleotide sequence ID" value="NZ_JAPKNH010000012.1"/>
</dbReference>
<keyword evidence="2" id="KW-0418">Kinase</keyword>
<protein>
    <submittedName>
        <fullName evidence="2">Dihydroxyacetone kinase subunit DhaK</fullName>
        <ecNumber evidence="2">2.7.1.121</ecNumber>
    </submittedName>
</protein>